<protein>
    <recommendedName>
        <fullName evidence="4">Transmembrane protein</fullName>
    </recommendedName>
</protein>
<keyword evidence="1" id="KW-0472">Membrane</keyword>
<keyword evidence="1" id="KW-1133">Transmembrane helix</keyword>
<evidence type="ECO:0000256" key="1">
    <source>
        <dbReference type="SAM" id="Phobius"/>
    </source>
</evidence>
<keyword evidence="3" id="KW-1185">Reference proteome</keyword>
<reference evidence="2 3" key="1">
    <citation type="journal article" date="2015" name="J. Microbiol.">
        <title>Sphingosinicella ginsenosidimutans sp. nov., with ginsenoside converting activity.</title>
        <authorList>
            <person name="Kim J.K."/>
            <person name="Kang M.S."/>
            <person name="Park S.C."/>
            <person name="Kim K.M."/>
            <person name="Choi K."/>
            <person name="Yoon M.H."/>
            <person name="Im W.T."/>
        </authorList>
    </citation>
    <scope>NUCLEOTIDE SEQUENCE [LARGE SCALE GENOMIC DNA]</scope>
    <source>
        <strain evidence="2 3">BS-11</strain>
    </source>
</reference>
<dbReference type="RefSeq" id="WP_147044140.1">
    <property type="nucleotide sequence ID" value="NZ_BAABIR010000001.1"/>
</dbReference>
<feature type="transmembrane region" description="Helical" evidence="1">
    <location>
        <begin position="28"/>
        <end position="46"/>
    </location>
</feature>
<feature type="transmembrane region" description="Helical" evidence="1">
    <location>
        <begin position="114"/>
        <end position="136"/>
    </location>
</feature>
<proteinExistence type="predicted"/>
<evidence type="ECO:0000313" key="2">
    <source>
        <dbReference type="EMBL" id="TXC64717.1"/>
    </source>
</evidence>
<dbReference type="Proteomes" id="UP000321249">
    <property type="component" value="Unassembled WGS sequence"/>
</dbReference>
<feature type="transmembrane region" description="Helical" evidence="1">
    <location>
        <begin position="89"/>
        <end position="108"/>
    </location>
</feature>
<dbReference type="OrthoDB" id="7409765at2"/>
<keyword evidence="1" id="KW-0812">Transmembrane</keyword>
<name>A0A5C6TWJ4_9SPHN</name>
<evidence type="ECO:0000313" key="3">
    <source>
        <dbReference type="Proteomes" id="UP000321249"/>
    </source>
</evidence>
<feature type="transmembrane region" description="Helical" evidence="1">
    <location>
        <begin position="52"/>
        <end position="68"/>
    </location>
</feature>
<gene>
    <name evidence="2" type="ORF">FRZ32_14305</name>
</gene>
<comment type="caution">
    <text evidence="2">The sequence shown here is derived from an EMBL/GenBank/DDBJ whole genome shotgun (WGS) entry which is preliminary data.</text>
</comment>
<evidence type="ECO:0008006" key="4">
    <source>
        <dbReference type="Google" id="ProtNLM"/>
    </source>
</evidence>
<accession>A0A5C6TWJ4</accession>
<sequence length="149" mass="15999">MTETVDPREAIEIVHRARERIAARNPSPAWYAPIYGLLCGALVAGGGSPQPWGMLVVGGSVLGLGLLYRAWSDRAGISLNGYRPGRTRTIAISLAFLLVLFMVGGLALRTGLGWWWAPIAFGLVTVPIAALGSSLWDRAWRAELTGGER</sequence>
<dbReference type="EMBL" id="VOQQ01000001">
    <property type="protein sequence ID" value="TXC64717.1"/>
    <property type="molecule type" value="Genomic_DNA"/>
</dbReference>
<dbReference type="AlphaFoldDB" id="A0A5C6TWJ4"/>
<organism evidence="2 3">
    <name type="scientific">Allosphingosinicella ginsenosidimutans</name>
    <dbReference type="NCBI Taxonomy" id="1176539"/>
    <lineage>
        <taxon>Bacteria</taxon>
        <taxon>Pseudomonadati</taxon>
        <taxon>Pseudomonadota</taxon>
        <taxon>Alphaproteobacteria</taxon>
        <taxon>Sphingomonadales</taxon>
        <taxon>Sphingomonadaceae</taxon>
        <taxon>Allosphingosinicella</taxon>
    </lineage>
</organism>